<accession>A0A2J8QEA0</accession>
<reference evidence="4 5" key="1">
    <citation type="submission" date="2017-12" db="EMBL/GenBank/DDBJ databases">
        <title>High-resolution comparative analysis of great ape genomes.</title>
        <authorList>
            <person name="Pollen A."/>
            <person name="Hastie A."/>
            <person name="Hormozdiari F."/>
            <person name="Dougherty M."/>
            <person name="Liu R."/>
            <person name="Chaisson M."/>
            <person name="Hoppe E."/>
            <person name="Hill C."/>
            <person name="Pang A."/>
            <person name="Hillier L."/>
            <person name="Baker C."/>
            <person name="Armstrong J."/>
            <person name="Shendure J."/>
            <person name="Paten B."/>
            <person name="Wilson R."/>
            <person name="Chao H."/>
            <person name="Schneider V."/>
            <person name="Ventura M."/>
            <person name="Kronenberg Z."/>
            <person name="Murali S."/>
            <person name="Gordon D."/>
            <person name="Cantsilieris S."/>
            <person name="Munson K."/>
            <person name="Nelson B."/>
            <person name="Raja A."/>
            <person name="Underwood J."/>
            <person name="Diekhans M."/>
            <person name="Fiddes I."/>
            <person name="Haussler D."/>
            <person name="Eichler E."/>
        </authorList>
    </citation>
    <scope>NUCLEOTIDE SEQUENCE [LARGE SCALE GENOMIC DNA]</scope>
    <source>
        <strain evidence="4">Yerkes chimp pedigree #C0471</strain>
    </source>
</reference>
<keyword evidence="1" id="KW-0863">Zinc-finger</keyword>
<evidence type="ECO:0000259" key="3">
    <source>
        <dbReference type="Pfam" id="PF22960"/>
    </source>
</evidence>
<dbReference type="UniPathway" id="UPA00143"/>
<protein>
    <recommendedName>
        <fullName evidence="1">E3 ubiquitin-protein ligase</fullName>
        <ecNumber evidence="1">2.3.2.27</ecNumber>
    </recommendedName>
</protein>
<dbReference type="Proteomes" id="UP000236370">
    <property type="component" value="Unassembled WGS sequence"/>
</dbReference>
<evidence type="ECO:0000256" key="1">
    <source>
        <dbReference type="RuleBase" id="RU366018"/>
    </source>
</evidence>
<dbReference type="Pfam" id="PF22960">
    <property type="entry name" value="WHD_UBR1"/>
    <property type="match status" value="1"/>
</dbReference>
<dbReference type="GO" id="GO:0008270">
    <property type="term" value="F:zinc ion binding"/>
    <property type="evidence" value="ECO:0007669"/>
    <property type="project" value="UniProtKB-UniRule"/>
</dbReference>
<dbReference type="AlphaFoldDB" id="A0A2J8QEA0"/>
<feature type="region of interest" description="Disordered" evidence="2">
    <location>
        <begin position="31"/>
        <end position="57"/>
    </location>
</feature>
<keyword evidence="1" id="KW-0862">Zinc</keyword>
<dbReference type="GO" id="GO:0061630">
    <property type="term" value="F:ubiquitin protein ligase activity"/>
    <property type="evidence" value="ECO:0007669"/>
    <property type="project" value="UniProtKB-UniRule"/>
</dbReference>
<organism evidence="4 5">
    <name type="scientific">Pan troglodytes</name>
    <name type="common">Chimpanzee</name>
    <dbReference type="NCBI Taxonomy" id="9598"/>
    <lineage>
        <taxon>Eukaryota</taxon>
        <taxon>Metazoa</taxon>
        <taxon>Chordata</taxon>
        <taxon>Craniata</taxon>
        <taxon>Vertebrata</taxon>
        <taxon>Euteleostomi</taxon>
        <taxon>Mammalia</taxon>
        <taxon>Eutheria</taxon>
        <taxon>Euarchontoglires</taxon>
        <taxon>Primates</taxon>
        <taxon>Haplorrhini</taxon>
        <taxon>Catarrhini</taxon>
        <taxon>Hominidae</taxon>
        <taxon>Pan</taxon>
    </lineage>
</organism>
<keyword evidence="1" id="KW-0833">Ubl conjugation pathway</keyword>
<dbReference type="InterPro" id="IPR039164">
    <property type="entry name" value="UBR1-like"/>
</dbReference>
<keyword evidence="1" id="KW-0479">Metal-binding</keyword>
<proteinExistence type="inferred from homology"/>
<name>A0A2J8QEA0_PANTR</name>
<dbReference type="EMBL" id="NBAG03000046">
    <property type="protein sequence ID" value="PNI94588.1"/>
    <property type="molecule type" value="Genomic_DNA"/>
</dbReference>
<comment type="caution">
    <text evidence="4">The sequence shown here is derived from an EMBL/GenBank/DDBJ whole genome shotgun (WGS) entry which is preliminary data.</text>
</comment>
<keyword evidence="1" id="KW-0808">Transferase</keyword>
<dbReference type="GO" id="GO:0016567">
    <property type="term" value="P:protein ubiquitination"/>
    <property type="evidence" value="ECO:0007669"/>
    <property type="project" value="UniProtKB-UniRule"/>
</dbReference>
<evidence type="ECO:0000313" key="5">
    <source>
        <dbReference type="Proteomes" id="UP000236370"/>
    </source>
</evidence>
<dbReference type="PANTHER" id="PTHR21497">
    <property type="entry name" value="UBIQUITIN LIGASE E3 ALPHA-RELATED"/>
    <property type="match status" value="1"/>
</dbReference>
<dbReference type="PANTHER" id="PTHR21497:SF27">
    <property type="entry name" value="E3 UBIQUITIN-PROTEIN LIGASE UBR1"/>
    <property type="match status" value="1"/>
</dbReference>
<dbReference type="EC" id="2.3.2.27" evidence="1"/>
<evidence type="ECO:0000256" key="2">
    <source>
        <dbReference type="SAM" id="MobiDB-lite"/>
    </source>
</evidence>
<comment type="function">
    <text evidence="1">Ubiquitin ligase protein which is a component of the N-end rule pathway. Recognizes and binds to proteins bearing specific N-terminal residues that are destabilizing according to the N-end rule, leading to their ubiquitination and subsequent degradation.</text>
</comment>
<gene>
    <name evidence="4" type="ORF">CK820_G0033583</name>
</gene>
<feature type="non-terminal residue" evidence="4">
    <location>
        <position position="1"/>
    </location>
</feature>
<dbReference type="GO" id="GO:0071596">
    <property type="term" value="P:ubiquitin-dependent protein catabolic process via the N-end rule pathway"/>
    <property type="evidence" value="ECO:0007669"/>
    <property type="project" value="UniProtKB-UniRule"/>
</dbReference>
<dbReference type="InterPro" id="IPR055194">
    <property type="entry name" value="UBR1-like_WH"/>
</dbReference>
<evidence type="ECO:0000313" key="4">
    <source>
        <dbReference type="EMBL" id="PNI94588.1"/>
    </source>
</evidence>
<feature type="domain" description="E3 ubiquitin-protein ligase UBR1-like winged-helix" evidence="3">
    <location>
        <begin position="2"/>
        <end position="53"/>
    </location>
</feature>
<comment type="pathway">
    <text evidence="1">Protein modification; protein ubiquitination.</text>
</comment>
<sequence length="171" mass="19875">KPGVSGHGVYELKDESLKDFNMYFYHYSKTQHSKAEHMQKKRRKQENKDEALPPPPPPEFCPAFSKVINLLNCDIMMYILRTVFERAIDTDSNLWTEGMLQMAFHILALGLLEEKQQLQKAPEEEVTFDFYHKASRLGSSAMNIQMLLEKLKGIPQLEGQKDMITWILQVN</sequence>
<comment type="similarity">
    <text evidence="1">Belongs to the E3 ubiquitin-protein ligase UBR1-like family.</text>
</comment>
<comment type="catalytic activity">
    <reaction evidence="1">
        <text>S-ubiquitinyl-[E2 ubiquitin-conjugating enzyme]-L-cysteine + [acceptor protein]-L-lysine = [E2 ubiquitin-conjugating enzyme]-L-cysteine + N(6)-ubiquitinyl-[acceptor protein]-L-lysine.</text>
        <dbReference type="EC" id="2.3.2.27"/>
    </reaction>
</comment>